<proteinExistence type="predicted"/>
<feature type="region of interest" description="Disordered" evidence="1">
    <location>
        <begin position="30"/>
        <end position="64"/>
    </location>
</feature>
<name>A0A0C3AEB7_9AGAM</name>
<dbReference type="Proteomes" id="UP000053989">
    <property type="component" value="Unassembled WGS sequence"/>
</dbReference>
<sequence length="64" mass="7411">MSSQPIDWTMVPHTELVSNSEDDAKVVEAKVGEKQRREEEAKAERRRQKEAQKAEEAWKAEEEA</sequence>
<accession>A0A0C3AEB7</accession>
<dbReference type="HOGENOM" id="CLU_167039_1_0_1"/>
<dbReference type="EMBL" id="KN822036">
    <property type="protein sequence ID" value="KIM63292.1"/>
    <property type="molecule type" value="Genomic_DNA"/>
</dbReference>
<dbReference type="AlphaFoldDB" id="A0A0C3AEB7"/>
<evidence type="ECO:0000313" key="2">
    <source>
        <dbReference type="EMBL" id="KIM63292.1"/>
    </source>
</evidence>
<evidence type="ECO:0000313" key="3">
    <source>
        <dbReference type="Proteomes" id="UP000053989"/>
    </source>
</evidence>
<gene>
    <name evidence="2" type="ORF">SCLCIDRAFT_24422</name>
</gene>
<protein>
    <submittedName>
        <fullName evidence="2">Uncharacterized protein</fullName>
    </submittedName>
</protein>
<dbReference type="InParanoid" id="A0A0C3AEB7"/>
<keyword evidence="3" id="KW-1185">Reference proteome</keyword>
<evidence type="ECO:0000256" key="1">
    <source>
        <dbReference type="SAM" id="MobiDB-lite"/>
    </source>
</evidence>
<organism evidence="2 3">
    <name type="scientific">Scleroderma citrinum Foug A</name>
    <dbReference type="NCBI Taxonomy" id="1036808"/>
    <lineage>
        <taxon>Eukaryota</taxon>
        <taxon>Fungi</taxon>
        <taxon>Dikarya</taxon>
        <taxon>Basidiomycota</taxon>
        <taxon>Agaricomycotina</taxon>
        <taxon>Agaricomycetes</taxon>
        <taxon>Agaricomycetidae</taxon>
        <taxon>Boletales</taxon>
        <taxon>Sclerodermatineae</taxon>
        <taxon>Sclerodermataceae</taxon>
        <taxon>Scleroderma</taxon>
    </lineage>
</organism>
<reference evidence="3" key="2">
    <citation type="submission" date="2015-01" db="EMBL/GenBank/DDBJ databases">
        <title>Evolutionary Origins and Diversification of the Mycorrhizal Mutualists.</title>
        <authorList>
            <consortium name="DOE Joint Genome Institute"/>
            <consortium name="Mycorrhizal Genomics Consortium"/>
            <person name="Kohler A."/>
            <person name="Kuo A."/>
            <person name="Nagy L.G."/>
            <person name="Floudas D."/>
            <person name="Copeland A."/>
            <person name="Barry K.W."/>
            <person name="Cichocki N."/>
            <person name="Veneault-Fourrey C."/>
            <person name="LaButti K."/>
            <person name="Lindquist E.A."/>
            <person name="Lipzen A."/>
            <person name="Lundell T."/>
            <person name="Morin E."/>
            <person name="Murat C."/>
            <person name="Riley R."/>
            <person name="Ohm R."/>
            <person name="Sun H."/>
            <person name="Tunlid A."/>
            <person name="Henrissat B."/>
            <person name="Grigoriev I.V."/>
            <person name="Hibbett D.S."/>
            <person name="Martin F."/>
        </authorList>
    </citation>
    <scope>NUCLEOTIDE SEQUENCE [LARGE SCALE GENOMIC DNA]</scope>
    <source>
        <strain evidence="3">Foug A</strain>
    </source>
</reference>
<reference evidence="2 3" key="1">
    <citation type="submission" date="2014-04" db="EMBL/GenBank/DDBJ databases">
        <authorList>
            <consortium name="DOE Joint Genome Institute"/>
            <person name="Kuo A."/>
            <person name="Kohler A."/>
            <person name="Nagy L.G."/>
            <person name="Floudas D."/>
            <person name="Copeland A."/>
            <person name="Barry K.W."/>
            <person name="Cichocki N."/>
            <person name="Veneault-Fourrey C."/>
            <person name="LaButti K."/>
            <person name="Lindquist E.A."/>
            <person name="Lipzen A."/>
            <person name="Lundell T."/>
            <person name="Morin E."/>
            <person name="Murat C."/>
            <person name="Sun H."/>
            <person name="Tunlid A."/>
            <person name="Henrissat B."/>
            <person name="Grigoriev I.V."/>
            <person name="Hibbett D.S."/>
            <person name="Martin F."/>
            <person name="Nordberg H.P."/>
            <person name="Cantor M.N."/>
            <person name="Hua S.X."/>
        </authorList>
    </citation>
    <scope>NUCLEOTIDE SEQUENCE [LARGE SCALE GENOMIC DNA]</scope>
    <source>
        <strain evidence="2 3">Foug A</strain>
    </source>
</reference>